<dbReference type="InterPro" id="IPR043502">
    <property type="entry name" value="DNA/RNA_pol_sf"/>
</dbReference>
<proteinExistence type="predicted"/>
<protein>
    <submittedName>
        <fullName evidence="2">Aspartic peptidase</fullName>
    </submittedName>
</protein>
<dbReference type="InterPro" id="IPR036691">
    <property type="entry name" value="Endo/exonu/phosph_ase_sf"/>
</dbReference>
<keyword evidence="3" id="KW-1185">Reference proteome</keyword>
<reference evidence="2" key="1">
    <citation type="journal article" date="2022" name="Int. J. Mol. Sci.">
        <title>Draft Genome of Tanacetum Coccineum: Genomic Comparison of Closely Related Tanacetum-Family Plants.</title>
        <authorList>
            <person name="Yamashiro T."/>
            <person name="Shiraishi A."/>
            <person name="Nakayama K."/>
            <person name="Satake H."/>
        </authorList>
    </citation>
    <scope>NUCLEOTIDE SEQUENCE</scope>
</reference>
<dbReference type="InterPro" id="IPR000477">
    <property type="entry name" value="RT_dom"/>
</dbReference>
<dbReference type="Gene3D" id="3.60.10.10">
    <property type="entry name" value="Endonuclease/exonuclease/phosphatase"/>
    <property type="match status" value="1"/>
</dbReference>
<dbReference type="SUPFAM" id="SSF56672">
    <property type="entry name" value="DNA/RNA polymerases"/>
    <property type="match status" value="1"/>
</dbReference>
<dbReference type="InterPro" id="IPR052343">
    <property type="entry name" value="Retrotransposon-Effector_Assoc"/>
</dbReference>
<dbReference type="SUPFAM" id="SSF56219">
    <property type="entry name" value="DNase I-like"/>
    <property type="match status" value="1"/>
</dbReference>
<dbReference type="Proteomes" id="UP001151760">
    <property type="component" value="Unassembled WGS sequence"/>
</dbReference>
<dbReference type="Pfam" id="PF00078">
    <property type="entry name" value="RVT_1"/>
    <property type="match status" value="1"/>
</dbReference>
<dbReference type="PANTHER" id="PTHR46890:SF48">
    <property type="entry name" value="RNA-DIRECTED DNA POLYMERASE"/>
    <property type="match status" value="1"/>
</dbReference>
<gene>
    <name evidence="2" type="ORF">Tco_0799454</name>
</gene>
<evidence type="ECO:0000313" key="3">
    <source>
        <dbReference type="Proteomes" id="UP001151760"/>
    </source>
</evidence>
<name>A0ABQ4ZSN5_9ASTR</name>
<reference evidence="2" key="2">
    <citation type="submission" date="2022-01" db="EMBL/GenBank/DDBJ databases">
        <authorList>
            <person name="Yamashiro T."/>
            <person name="Shiraishi A."/>
            <person name="Satake H."/>
            <person name="Nakayama K."/>
        </authorList>
    </citation>
    <scope>NUCLEOTIDE SEQUENCE</scope>
</reference>
<dbReference type="PANTHER" id="PTHR46890">
    <property type="entry name" value="NON-LTR RETROLELEMENT REVERSE TRANSCRIPTASE-LIKE PROTEIN-RELATED"/>
    <property type="match status" value="1"/>
</dbReference>
<comment type="caution">
    <text evidence="2">The sequence shown here is derived from an EMBL/GenBank/DDBJ whole genome shotgun (WGS) entry which is preliminary data.</text>
</comment>
<organism evidence="2 3">
    <name type="scientific">Tanacetum coccineum</name>
    <dbReference type="NCBI Taxonomy" id="301880"/>
    <lineage>
        <taxon>Eukaryota</taxon>
        <taxon>Viridiplantae</taxon>
        <taxon>Streptophyta</taxon>
        <taxon>Embryophyta</taxon>
        <taxon>Tracheophyta</taxon>
        <taxon>Spermatophyta</taxon>
        <taxon>Magnoliopsida</taxon>
        <taxon>eudicotyledons</taxon>
        <taxon>Gunneridae</taxon>
        <taxon>Pentapetalae</taxon>
        <taxon>asterids</taxon>
        <taxon>campanulids</taxon>
        <taxon>Asterales</taxon>
        <taxon>Asteraceae</taxon>
        <taxon>Asteroideae</taxon>
        <taxon>Anthemideae</taxon>
        <taxon>Anthemidinae</taxon>
        <taxon>Tanacetum</taxon>
    </lineage>
</organism>
<sequence length="512" mass="57742">MFSIASWNIRGLKCPLKQLEVRQVVNENHLSVCAILESHVEISGLANVCSKVFRSWDWTSNANFCPKGWRIILGWNADVVSMLVLSQSSQALHMKIIHKATNDQVYCSFIYASNVASVYTIPRIRNPKEAMALKKPLRKLLQDQGNLHNRVSKLRLELDEVQKALDQNPDDVSLRDKEAVYVQAFSDAKLDEERFLKQKAKVEWLAAGDANSAYFHKTIKSKNHQSHIVNILDANGVEVTGHCIPDVFVTHYEQFLGSSMPCEDLDVADLFTHQVSNASNCQMLQDISNEEIKAAMFDISDDQAPGLDGYTFAFFKNGCDIVEIDVCNCISKILTNRIIDGIKEVVSENQSAFVSVNIQKAYDTVDWHFLKYILGSFGFHPTMTKWIMMCVTSASFSLSINGDVHGFFKGKRGLRQGDPLSPYLFTLVMEVLTLILQRRVQNSDFFSYHKHCEDLKIINVCFADDLFLFSRGDVESAQVIMDSLKEFKRVSGCLDVVARQVGWNGPHSTGVD</sequence>
<feature type="domain" description="Reverse transcriptase" evidence="1">
    <location>
        <begin position="349"/>
        <end position="492"/>
    </location>
</feature>
<dbReference type="EMBL" id="BQNB010011585">
    <property type="protein sequence ID" value="GJS92486.1"/>
    <property type="molecule type" value="Genomic_DNA"/>
</dbReference>
<accession>A0ABQ4ZSN5</accession>
<evidence type="ECO:0000259" key="1">
    <source>
        <dbReference type="Pfam" id="PF00078"/>
    </source>
</evidence>
<evidence type="ECO:0000313" key="2">
    <source>
        <dbReference type="EMBL" id="GJS92486.1"/>
    </source>
</evidence>